<dbReference type="AlphaFoldDB" id="W6M4U7"/>
<dbReference type="SUPFAM" id="SSF103196">
    <property type="entry name" value="Roadblock/LC7 domain"/>
    <property type="match status" value="1"/>
</dbReference>
<evidence type="ECO:0000313" key="2">
    <source>
        <dbReference type="Proteomes" id="UP000035760"/>
    </source>
</evidence>
<comment type="caution">
    <text evidence="1">The sequence shown here is derived from an EMBL/GenBank/DDBJ whole genome shotgun (WGS) entry which is preliminary data.</text>
</comment>
<keyword evidence="2" id="KW-1185">Reference proteome</keyword>
<dbReference type="EMBL" id="CBTJ020000024">
    <property type="protein sequence ID" value="CDI01634.1"/>
    <property type="molecule type" value="Genomic_DNA"/>
</dbReference>
<organism evidence="1 2">
    <name type="scientific">Candidatus Competibacter denitrificans Run_A_D11</name>
    <dbReference type="NCBI Taxonomy" id="1400863"/>
    <lineage>
        <taxon>Bacteria</taxon>
        <taxon>Pseudomonadati</taxon>
        <taxon>Pseudomonadota</taxon>
        <taxon>Gammaproteobacteria</taxon>
        <taxon>Candidatus Competibacteraceae</taxon>
        <taxon>Candidatus Competibacter</taxon>
    </lineage>
</organism>
<proteinExistence type="predicted"/>
<dbReference type="Gene3D" id="3.30.450.30">
    <property type="entry name" value="Dynein light chain 2a, cytoplasmic"/>
    <property type="match status" value="1"/>
</dbReference>
<reference evidence="1" key="2">
    <citation type="submission" date="2014-03" db="EMBL/GenBank/DDBJ databases">
        <title>Candidatus Competibacter-lineage genomes retrieved from metagenomes reveal functional metabolic diversity.</title>
        <authorList>
            <person name="McIlroy S.J."/>
            <person name="Albertsen M."/>
            <person name="Andresen E.K."/>
            <person name="Saunders A.M."/>
            <person name="Kristiansen R."/>
            <person name="Stokholm-Bjerregaard M."/>
            <person name="Nielsen K.L."/>
            <person name="Nielsen P.H."/>
        </authorList>
    </citation>
    <scope>NUCLEOTIDE SEQUENCE</scope>
    <source>
        <strain evidence="1">Run_A_D11</strain>
    </source>
</reference>
<dbReference type="STRING" id="1400863.BN873_190028"/>
<gene>
    <name evidence="1" type="ORF">BN873_190028</name>
</gene>
<sequence length="121" mass="13423">MNAQRLREALDAIAAMPGMDGCALVEIEAGMVWHAAGHIGDVQHFAEAASDYWRLYGRLSHHFTGLGDLRASVMIHTNGRITMLPCGKGMLLVALTRQDSPVEWSEWQIRARQLAKLVDQL</sequence>
<dbReference type="Proteomes" id="UP000035760">
    <property type="component" value="Unassembled WGS sequence"/>
</dbReference>
<name>W6M4U7_9GAMM</name>
<evidence type="ECO:0008006" key="3">
    <source>
        <dbReference type="Google" id="ProtNLM"/>
    </source>
</evidence>
<evidence type="ECO:0000313" key="1">
    <source>
        <dbReference type="EMBL" id="CDI01634.1"/>
    </source>
</evidence>
<dbReference type="RefSeq" id="WP_048670946.1">
    <property type="nucleotide sequence ID" value="NZ_CBTJ020000024.1"/>
</dbReference>
<accession>W6M4U7</accession>
<reference evidence="1" key="1">
    <citation type="submission" date="2013-07" db="EMBL/GenBank/DDBJ databases">
        <authorList>
            <person name="McIlroy S."/>
        </authorList>
    </citation>
    <scope>NUCLEOTIDE SEQUENCE [LARGE SCALE GENOMIC DNA]</scope>
    <source>
        <strain evidence="1">Run_A_D11</strain>
    </source>
</reference>
<protein>
    <recommendedName>
        <fullName evidence="3">Roadblock/LAMTOR2 domain-containing protein</fullName>
    </recommendedName>
</protein>